<sequence length="782" mass="86802">MDPHSRLSQFNQRPPKAGPAIPNQREMDSLPHPKSPSLDGFAKRSQQRTGTRQSRARNRKLSSSLSSAASPDDLSRPIATNSRIKQGERLRKDMYLAFVNNALHQKTLGNNESYDVLVDQFNVKKTAFDTPSPLPQLRQWLHALMHVVSRLDRTHMALIEAITRFPWMTMDSALVKTYTSFFQILVSARPEYLSVVLSRIAQGFTYQSGLQALEAGLPECSSAPLTRRTVYDRIHHLLRHLLALVPTLPSTLQPLLVQNFPHKRQSQLSQITYIRNMLRITDYCPEIADNLLSTIIDRAIQMDVEIQVELEELEATGAAQEQAELFDLDPFDTVVGQEQLSDPAEDDNGSEAGGDDFSDLSSEAGGQDDDDAPLKDEPVDLGRITDMVNKLDAILKLLFDHFGQQPSFTSTLTSPSRPSTPAIYSPPSSPTSTLPSSPRPITPLPTEQKSSHELQLAQFHTLLAIFTRTILCTFKSRYTQFLLFWFTSRDAAFADLFLGELVAHALLEPAASEIARAAAASYVASFVSRANFIGASEARGAVQVLCRFLEHDVDAYEASDGDVAPPGVFYAVAQAVFLIFCFRWRDLVEGEEREQEQDTLSGPPKRMWMAELNIVRQVVACPLQPLKFCSENVARQFARVAHATGFMYVFPLLNAPPPTTARTKWQHAVLPSSSNSNNFNALSELTSFFPFDPYKLPRSSSYIEPIYREWTSVAIEGDDDDDDDDEDEEEEDGMQVGLGRPQRDAADHLDVEADGLGASFGGMSISPAYTAAVDLGINSAVV</sequence>
<dbReference type="Pfam" id="PF05327">
    <property type="entry name" value="RRN3"/>
    <property type="match status" value="1"/>
</dbReference>
<organism evidence="3 4">
    <name type="scientific">Russula ochroleuca</name>
    <dbReference type="NCBI Taxonomy" id="152965"/>
    <lineage>
        <taxon>Eukaryota</taxon>
        <taxon>Fungi</taxon>
        <taxon>Dikarya</taxon>
        <taxon>Basidiomycota</taxon>
        <taxon>Agaricomycotina</taxon>
        <taxon>Agaricomycetes</taxon>
        <taxon>Russulales</taxon>
        <taxon>Russulaceae</taxon>
        <taxon>Russula</taxon>
    </lineage>
</organism>
<dbReference type="OrthoDB" id="26970at2759"/>
<comment type="caution">
    <text evidence="3">The sequence shown here is derived from an EMBL/GenBank/DDBJ whole genome shotgun (WGS) entry which is preliminary data.</text>
</comment>
<dbReference type="GO" id="GO:0005634">
    <property type="term" value="C:nucleus"/>
    <property type="evidence" value="ECO:0007669"/>
    <property type="project" value="TreeGrafter"/>
</dbReference>
<dbReference type="GO" id="GO:0001181">
    <property type="term" value="F:RNA polymerase I general transcription initiation factor activity"/>
    <property type="evidence" value="ECO:0007669"/>
    <property type="project" value="InterPro"/>
</dbReference>
<reference evidence="3" key="1">
    <citation type="submission" date="2019-10" db="EMBL/GenBank/DDBJ databases">
        <authorList>
            <consortium name="DOE Joint Genome Institute"/>
            <person name="Kuo A."/>
            <person name="Miyauchi S."/>
            <person name="Kiss E."/>
            <person name="Drula E."/>
            <person name="Kohler A."/>
            <person name="Sanchez-Garcia M."/>
            <person name="Andreopoulos B."/>
            <person name="Barry K.W."/>
            <person name="Bonito G."/>
            <person name="Buee M."/>
            <person name="Carver A."/>
            <person name="Chen C."/>
            <person name="Cichocki N."/>
            <person name="Clum A."/>
            <person name="Culley D."/>
            <person name="Crous P.W."/>
            <person name="Fauchery L."/>
            <person name="Girlanda M."/>
            <person name="Hayes R."/>
            <person name="Keri Z."/>
            <person name="LaButti K."/>
            <person name="Lipzen A."/>
            <person name="Lombard V."/>
            <person name="Magnuson J."/>
            <person name="Maillard F."/>
            <person name="Morin E."/>
            <person name="Murat C."/>
            <person name="Nolan M."/>
            <person name="Ohm R."/>
            <person name="Pangilinan J."/>
            <person name="Pereira M."/>
            <person name="Perotto S."/>
            <person name="Peter M."/>
            <person name="Riley R."/>
            <person name="Sitrit Y."/>
            <person name="Stielow B."/>
            <person name="Szollosi G."/>
            <person name="Zifcakova L."/>
            <person name="Stursova M."/>
            <person name="Spatafora J.W."/>
            <person name="Tedersoo L."/>
            <person name="Vaario L.-M."/>
            <person name="Yamada A."/>
            <person name="Yan M."/>
            <person name="Wang P."/>
            <person name="Xu J."/>
            <person name="Bruns T."/>
            <person name="Baldrian P."/>
            <person name="Vilgalys R."/>
            <person name="Henrissat B."/>
            <person name="Grigoriev I.V."/>
            <person name="Hibbett D."/>
            <person name="Nagy L.G."/>
            <person name="Martin F.M."/>
        </authorList>
    </citation>
    <scope>NUCLEOTIDE SEQUENCE</scope>
    <source>
        <strain evidence="3">Prilba</strain>
    </source>
</reference>
<evidence type="ECO:0000313" key="3">
    <source>
        <dbReference type="EMBL" id="KAF8464323.1"/>
    </source>
</evidence>
<evidence type="ECO:0000256" key="2">
    <source>
        <dbReference type="SAM" id="MobiDB-lite"/>
    </source>
</evidence>
<feature type="compositionally biased region" description="Low complexity" evidence="2">
    <location>
        <begin position="408"/>
        <end position="436"/>
    </location>
</feature>
<dbReference type="InterPro" id="IPR007991">
    <property type="entry name" value="RNA_pol_I_trans_ini_fac_RRN3"/>
</dbReference>
<accession>A0A9P5MPG6</accession>
<keyword evidence="4" id="KW-1185">Reference proteome</keyword>
<feature type="region of interest" description="Disordered" evidence="2">
    <location>
        <begin position="714"/>
        <end position="747"/>
    </location>
</feature>
<dbReference type="PANTHER" id="PTHR12790:SF0">
    <property type="entry name" value="RNA POLYMERASE I-SPECIFIC TRANSCRIPTION INITIATION FACTOR RRN3-RELATED"/>
    <property type="match status" value="1"/>
</dbReference>
<dbReference type="GO" id="GO:0006361">
    <property type="term" value="P:transcription initiation at RNA polymerase I promoter"/>
    <property type="evidence" value="ECO:0007669"/>
    <property type="project" value="InterPro"/>
</dbReference>
<comment type="similarity">
    <text evidence="1">Belongs to the RRN3 family.</text>
</comment>
<feature type="compositionally biased region" description="Acidic residues" evidence="2">
    <location>
        <begin position="716"/>
        <end position="733"/>
    </location>
</feature>
<feature type="compositionally biased region" description="Polar residues" evidence="2">
    <location>
        <begin position="1"/>
        <end position="12"/>
    </location>
</feature>
<feature type="compositionally biased region" description="Acidic residues" evidence="2">
    <location>
        <begin position="343"/>
        <end position="358"/>
    </location>
</feature>
<feature type="region of interest" description="Disordered" evidence="2">
    <location>
        <begin position="408"/>
        <end position="448"/>
    </location>
</feature>
<dbReference type="PANTHER" id="PTHR12790">
    <property type="entry name" value="TRANSCRIPTION INITIATION FACTOR IA RRN3"/>
    <property type="match status" value="1"/>
</dbReference>
<protein>
    <submittedName>
        <fullName evidence="3">RNA polymerase I-specific transcription initiation factor RRN3</fullName>
    </submittedName>
</protein>
<feature type="compositionally biased region" description="Low complexity" evidence="2">
    <location>
        <begin position="61"/>
        <end position="72"/>
    </location>
</feature>
<evidence type="ECO:0000313" key="4">
    <source>
        <dbReference type="Proteomes" id="UP000759537"/>
    </source>
</evidence>
<feature type="region of interest" description="Disordered" evidence="2">
    <location>
        <begin position="340"/>
        <end position="378"/>
    </location>
</feature>
<dbReference type="EMBL" id="WHVB01000057">
    <property type="protein sequence ID" value="KAF8464323.1"/>
    <property type="molecule type" value="Genomic_DNA"/>
</dbReference>
<evidence type="ECO:0000256" key="1">
    <source>
        <dbReference type="ARBA" id="ARBA00010098"/>
    </source>
</evidence>
<keyword evidence="3" id="KW-0648">Protein biosynthesis</keyword>
<dbReference type="Proteomes" id="UP000759537">
    <property type="component" value="Unassembled WGS sequence"/>
</dbReference>
<dbReference type="GO" id="GO:0001042">
    <property type="term" value="F:RNA polymerase I core binding"/>
    <property type="evidence" value="ECO:0007669"/>
    <property type="project" value="TreeGrafter"/>
</dbReference>
<reference evidence="3" key="2">
    <citation type="journal article" date="2020" name="Nat. Commun.">
        <title>Large-scale genome sequencing of mycorrhizal fungi provides insights into the early evolution of symbiotic traits.</title>
        <authorList>
            <person name="Miyauchi S."/>
            <person name="Kiss E."/>
            <person name="Kuo A."/>
            <person name="Drula E."/>
            <person name="Kohler A."/>
            <person name="Sanchez-Garcia M."/>
            <person name="Morin E."/>
            <person name="Andreopoulos B."/>
            <person name="Barry K.W."/>
            <person name="Bonito G."/>
            <person name="Buee M."/>
            <person name="Carver A."/>
            <person name="Chen C."/>
            <person name="Cichocki N."/>
            <person name="Clum A."/>
            <person name="Culley D."/>
            <person name="Crous P.W."/>
            <person name="Fauchery L."/>
            <person name="Girlanda M."/>
            <person name="Hayes R.D."/>
            <person name="Keri Z."/>
            <person name="LaButti K."/>
            <person name="Lipzen A."/>
            <person name="Lombard V."/>
            <person name="Magnuson J."/>
            <person name="Maillard F."/>
            <person name="Murat C."/>
            <person name="Nolan M."/>
            <person name="Ohm R.A."/>
            <person name="Pangilinan J."/>
            <person name="Pereira M.F."/>
            <person name="Perotto S."/>
            <person name="Peter M."/>
            <person name="Pfister S."/>
            <person name="Riley R."/>
            <person name="Sitrit Y."/>
            <person name="Stielow J.B."/>
            <person name="Szollosi G."/>
            <person name="Zifcakova L."/>
            <person name="Stursova M."/>
            <person name="Spatafora J.W."/>
            <person name="Tedersoo L."/>
            <person name="Vaario L.M."/>
            <person name="Yamada A."/>
            <person name="Yan M."/>
            <person name="Wang P."/>
            <person name="Xu J."/>
            <person name="Bruns T."/>
            <person name="Baldrian P."/>
            <person name="Vilgalys R."/>
            <person name="Dunand C."/>
            <person name="Henrissat B."/>
            <person name="Grigoriev I.V."/>
            <person name="Hibbett D."/>
            <person name="Nagy L.G."/>
            <person name="Martin F.M."/>
        </authorList>
    </citation>
    <scope>NUCLEOTIDE SEQUENCE</scope>
    <source>
        <strain evidence="3">Prilba</strain>
    </source>
</reference>
<name>A0A9P5MPG6_9AGAM</name>
<dbReference type="AlphaFoldDB" id="A0A9P5MPG6"/>
<feature type="region of interest" description="Disordered" evidence="2">
    <location>
        <begin position="1"/>
        <end position="85"/>
    </location>
</feature>
<gene>
    <name evidence="3" type="ORF">DFH94DRAFT_785452</name>
</gene>
<proteinExistence type="inferred from homology"/>
<keyword evidence="3" id="KW-0396">Initiation factor</keyword>
<dbReference type="GO" id="GO:0003743">
    <property type="term" value="F:translation initiation factor activity"/>
    <property type="evidence" value="ECO:0007669"/>
    <property type="project" value="UniProtKB-KW"/>
</dbReference>